<dbReference type="Proteomes" id="UP001652581">
    <property type="component" value="Chromosome 19"/>
</dbReference>
<evidence type="ECO:0000313" key="3">
    <source>
        <dbReference type="RefSeq" id="XP_072800734.1"/>
    </source>
</evidence>
<proteinExistence type="predicted"/>
<gene>
    <name evidence="3" type="primary">LOC140687503</name>
</gene>
<dbReference type="SUPFAM" id="SSF54236">
    <property type="entry name" value="Ubiquitin-like"/>
    <property type="match status" value="1"/>
</dbReference>
<evidence type="ECO:0000313" key="2">
    <source>
        <dbReference type="Proteomes" id="UP001652581"/>
    </source>
</evidence>
<protein>
    <recommendedName>
        <fullName evidence="4">Ankyrin repeat domain-containing protein 40</fullName>
    </recommendedName>
</protein>
<dbReference type="InterPro" id="IPR039323">
    <property type="entry name" value="ANKRD_45/46/60"/>
</dbReference>
<sequence>MRRAAAGGEARAARQPGGAVGPGPASGRREGQGAGSAGPRPLPAQPRPRTRGRTRFGDPQATSLALSVAPDVFAMRVLLEDSEEMFRVTNCRSDMTVRELKEELDLMAGIPFNLQRLQFLDQGTQVTKPASQDLEPETPVLNGTPQPRTTLLVSGPQMEANCKSRGWAVGHQNPQFSSQPRPCRASSPEQACPRWDPKSPG</sequence>
<feature type="region of interest" description="Disordered" evidence="1">
    <location>
        <begin position="165"/>
        <end position="201"/>
    </location>
</feature>
<dbReference type="PANTHER" id="PTHR22677:SF3">
    <property type="entry name" value="ANKYRIN REPEAT DOMAIN-CONTAINING PROTEIN 60"/>
    <property type="match status" value="1"/>
</dbReference>
<feature type="compositionally biased region" description="Low complexity" evidence="1">
    <location>
        <begin position="1"/>
        <end position="26"/>
    </location>
</feature>
<reference evidence="3" key="1">
    <citation type="submission" date="2025-08" db="UniProtKB">
        <authorList>
            <consortium name="RefSeq"/>
        </authorList>
    </citation>
    <scope>IDENTIFICATION</scope>
</reference>
<name>A0ABM5BWE6_VICPA</name>
<keyword evidence="2" id="KW-1185">Reference proteome</keyword>
<dbReference type="RefSeq" id="XP_072800734.1">
    <property type="nucleotide sequence ID" value="XM_072944633.1"/>
</dbReference>
<feature type="region of interest" description="Disordered" evidence="1">
    <location>
        <begin position="1"/>
        <end position="58"/>
    </location>
</feature>
<dbReference type="GeneID" id="140687503"/>
<dbReference type="InterPro" id="IPR029071">
    <property type="entry name" value="Ubiquitin-like_domsf"/>
</dbReference>
<organism evidence="2 3">
    <name type="scientific">Vicugna pacos</name>
    <name type="common">Alpaca</name>
    <name type="synonym">Lama pacos</name>
    <dbReference type="NCBI Taxonomy" id="30538"/>
    <lineage>
        <taxon>Eukaryota</taxon>
        <taxon>Metazoa</taxon>
        <taxon>Chordata</taxon>
        <taxon>Craniata</taxon>
        <taxon>Vertebrata</taxon>
        <taxon>Euteleostomi</taxon>
        <taxon>Mammalia</taxon>
        <taxon>Eutheria</taxon>
        <taxon>Laurasiatheria</taxon>
        <taxon>Artiodactyla</taxon>
        <taxon>Tylopoda</taxon>
        <taxon>Camelidae</taxon>
        <taxon>Vicugna</taxon>
    </lineage>
</organism>
<evidence type="ECO:0008006" key="4">
    <source>
        <dbReference type="Google" id="ProtNLM"/>
    </source>
</evidence>
<dbReference type="PANTHER" id="PTHR22677">
    <property type="entry name" value="ANKYRIN REPEAT DOMAIN-CONTAINING PROTEIN 60"/>
    <property type="match status" value="1"/>
</dbReference>
<evidence type="ECO:0000256" key="1">
    <source>
        <dbReference type="SAM" id="MobiDB-lite"/>
    </source>
</evidence>
<accession>A0ABM5BWE6</accession>